<dbReference type="EMBL" id="KV423947">
    <property type="protein sequence ID" value="KZT58838.1"/>
    <property type="molecule type" value="Genomic_DNA"/>
</dbReference>
<evidence type="ECO:0008006" key="4">
    <source>
        <dbReference type="Google" id="ProtNLM"/>
    </source>
</evidence>
<evidence type="ECO:0000256" key="1">
    <source>
        <dbReference type="SAM" id="MobiDB-lite"/>
    </source>
</evidence>
<keyword evidence="3" id="KW-1185">Reference proteome</keyword>
<protein>
    <recommendedName>
        <fullName evidence="4">Peroxisomal biogenesis factor 11</fullName>
    </recommendedName>
</protein>
<gene>
    <name evidence="2" type="ORF">CALCODRAFT_482107</name>
</gene>
<feature type="region of interest" description="Disordered" evidence="1">
    <location>
        <begin position="45"/>
        <end position="100"/>
    </location>
</feature>
<organism evidence="2 3">
    <name type="scientific">Calocera cornea HHB12733</name>
    <dbReference type="NCBI Taxonomy" id="1353952"/>
    <lineage>
        <taxon>Eukaryota</taxon>
        <taxon>Fungi</taxon>
        <taxon>Dikarya</taxon>
        <taxon>Basidiomycota</taxon>
        <taxon>Agaricomycotina</taxon>
        <taxon>Dacrymycetes</taxon>
        <taxon>Dacrymycetales</taxon>
        <taxon>Dacrymycetaceae</taxon>
        <taxon>Calocera</taxon>
    </lineage>
</organism>
<reference evidence="2 3" key="1">
    <citation type="journal article" date="2016" name="Mol. Biol. Evol.">
        <title>Comparative Genomics of Early-Diverging Mushroom-Forming Fungi Provides Insights into the Origins of Lignocellulose Decay Capabilities.</title>
        <authorList>
            <person name="Nagy L.G."/>
            <person name="Riley R."/>
            <person name="Tritt A."/>
            <person name="Adam C."/>
            <person name="Daum C."/>
            <person name="Floudas D."/>
            <person name="Sun H."/>
            <person name="Yadav J.S."/>
            <person name="Pangilinan J."/>
            <person name="Larsson K.H."/>
            <person name="Matsuura K."/>
            <person name="Barry K."/>
            <person name="Labutti K."/>
            <person name="Kuo R."/>
            <person name="Ohm R.A."/>
            <person name="Bhattacharya S.S."/>
            <person name="Shirouzu T."/>
            <person name="Yoshinaga Y."/>
            <person name="Martin F.M."/>
            <person name="Grigoriev I.V."/>
            <person name="Hibbett D.S."/>
        </authorList>
    </citation>
    <scope>NUCLEOTIDE SEQUENCE [LARGE SCALE GENOMIC DNA]</scope>
    <source>
        <strain evidence="2 3">HHB12733</strain>
    </source>
</reference>
<evidence type="ECO:0000313" key="2">
    <source>
        <dbReference type="EMBL" id="KZT58838.1"/>
    </source>
</evidence>
<dbReference type="OrthoDB" id="411017at2759"/>
<dbReference type="Proteomes" id="UP000076842">
    <property type="component" value="Unassembled WGS sequence"/>
</dbReference>
<feature type="compositionally biased region" description="Basic and acidic residues" evidence="1">
    <location>
        <begin position="89"/>
        <end position="100"/>
    </location>
</feature>
<sequence>MSAFSSRPPSFMSDYGAPSMYDSAVSTTSATTATAMGASFQIINPNPALASLPPRSRTSIGSGSPPSKRSSLQHSASAPAPNSKFITAGKEKEKAKEREARLSREFEEELEREVQRRAGMGEVLNAMLASSKGRDKAFKVIQYTLKVYLLTHSRSMGALLSKGRADVLQGNLQHTVNSFSMKITIMFSWLAPLNQVLNPPQLPFSTTISTTPFASPTSSTAKPMAPSILQKVLRAPPPVLLSLLQSFSDDVYALSLLRLVPSGVGRRANRLANWCWFFSTLAQLVENGAERAMVRQLVKEVQEKIYEGELEGRDLEKEGCGDVEEGERELVRLKKQLAWIDHGRLKLIMDLIYVSYEVFNFKRYRQPVLATTGLIAGVLSTTKLYEQHKQELLKAAADAV</sequence>
<feature type="region of interest" description="Disordered" evidence="1">
    <location>
        <begin position="1"/>
        <end position="29"/>
    </location>
</feature>
<dbReference type="STRING" id="1353952.A0A165H3Y9"/>
<accession>A0A165H3Y9</accession>
<dbReference type="InParanoid" id="A0A165H3Y9"/>
<name>A0A165H3Y9_9BASI</name>
<evidence type="ECO:0000313" key="3">
    <source>
        <dbReference type="Proteomes" id="UP000076842"/>
    </source>
</evidence>
<proteinExistence type="predicted"/>
<dbReference type="AlphaFoldDB" id="A0A165H3Y9"/>
<feature type="compositionally biased region" description="Polar residues" evidence="1">
    <location>
        <begin position="56"/>
        <end position="76"/>
    </location>
</feature>